<dbReference type="RefSeq" id="WP_274692032.1">
    <property type="nucleotide sequence ID" value="NZ_JAPMOU010000081.1"/>
</dbReference>
<evidence type="ECO:0000256" key="1">
    <source>
        <dbReference type="SAM" id="SignalP"/>
    </source>
</evidence>
<accession>A0ABT5UH95</accession>
<dbReference type="EMBL" id="JAPMOU010000081">
    <property type="protein sequence ID" value="MDE1465728.1"/>
    <property type="molecule type" value="Genomic_DNA"/>
</dbReference>
<feature type="chain" id="PRO_5045054029" evidence="1">
    <location>
        <begin position="21"/>
        <end position="123"/>
    </location>
</feature>
<evidence type="ECO:0000313" key="2">
    <source>
        <dbReference type="EMBL" id="MDE1465728.1"/>
    </source>
</evidence>
<keyword evidence="1" id="KW-0732">Signal</keyword>
<dbReference type="Gene3D" id="3.30.1360.200">
    <property type="match status" value="1"/>
</dbReference>
<protein>
    <submittedName>
        <fullName evidence="2">Uncharacterized protein</fullName>
    </submittedName>
</protein>
<dbReference type="Proteomes" id="UP001528823">
    <property type="component" value="Unassembled WGS sequence"/>
</dbReference>
<reference evidence="2 3" key="1">
    <citation type="submission" date="2022-11" db="EMBL/GenBank/DDBJ databases">
        <title>Spartinivicinus poritis sp. nov., isolated from scleractinian coral Porites lutea.</title>
        <authorList>
            <person name="Zhang G."/>
            <person name="Cai L."/>
            <person name="Wei Q."/>
        </authorList>
    </citation>
    <scope>NUCLEOTIDE SEQUENCE [LARGE SCALE GENOMIC DNA]</scope>
    <source>
        <strain evidence="2 3">A2-2</strain>
    </source>
</reference>
<evidence type="ECO:0000313" key="3">
    <source>
        <dbReference type="Proteomes" id="UP001528823"/>
    </source>
</evidence>
<comment type="caution">
    <text evidence="2">The sequence shown here is derived from an EMBL/GenBank/DDBJ whole genome shotgun (WGS) entry which is preliminary data.</text>
</comment>
<feature type="signal peptide" evidence="1">
    <location>
        <begin position="1"/>
        <end position="20"/>
    </location>
</feature>
<organism evidence="2 3">
    <name type="scientific">Spartinivicinus poritis</name>
    <dbReference type="NCBI Taxonomy" id="2994640"/>
    <lineage>
        <taxon>Bacteria</taxon>
        <taxon>Pseudomonadati</taxon>
        <taxon>Pseudomonadota</taxon>
        <taxon>Gammaproteobacteria</taxon>
        <taxon>Oceanospirillales</taxon>
        <taxon>Zooshikellaceae</taxon>
        <taxon>Spartinivicinus</taxon>
    </lineage>
</organism>
<sequence>MLLSRMLFPLCFGLSISLGADVTFQAGNKIITASQNDIIDAAASPDQQELYTVHIQFSYDFGQKIFKFTSKQMGKLLIITVAGQPIGKPQKIEFNFTSRAHLTGFKKSEAEFVVNHIKALKQQ</sequence>
<gene>
    <name evidence="2" type="ORF">ORQ98_27570</name>
</gene>
<proteinExistence type="predicted"/>
<name>A0ABT5UH95_9GAMM</name>
<keyword evidence="3" id="KW-1185">Reference proteome</keyword>